<feature type="compositionally biased region" description="Basic and acidic residues" evidence="6">
    <location>
        <begin position="142"/>
        <end position="155"/>
    </location>
</feature>
<dbReference type="InterPro" id="IPR050687">
    <property type="entry name" value="Dynein_IC"/>
</dbReference>
<evidence type="ECO:0000256" key="3">
    <source>
        <dbReference type="ARBA" id="ARBA00022574"/>
    </source>
</evidence>
<dbReference type="SMART" id="SM00320">
    <property type="entry name" value="WD40"/>
    <property type="match status" value="4"/>
</dbReference>
<dbReference type="PROSITE" id="PS50082">
    <property type="entry name" value="WD_REPEATS_2"/>
    <property type="match status" value="1"/>
</dbReference>
<dbReference type="Gene3D" id="2.130.10.10">
    <property type="entry name" value="YVTN repeat-like/Quinoprotein amine dehydrogenase"/>
    <property type="match status" value="2"/>
</dbReference>
<dbReference type="SUPFAM" id="SSF50978">
    <property type="entry name" value="WD40 repeat-like"/>
    <property type="match status" value="1"/>
</dbReference>
<feature type="region of interest" description="Disordered" evidence="6">
    <location>
        <begin position="297"/>
        <end position="332"/>
    </location>
</feature>
<dbReference type="GO" id="GO:0045504">
    <property type="term" value="F:dynein heavy chain binding"/>
    <property type="evidence" value="ECO:0007669"/>
    <property type="project" value="TreeGrafter"/>
</dbReference>
<dbReference type="GO" id="GO:0005737">
    <property type="term" value="C:cytoplasm"/>
    <property type="evidence" value="ECO:0007669"/>
    <property type="project" value="UniProtKB-SubCell"/>
</dbReference>
<feature type="compositionally biased region" description="Basic and acidic residues" evidence="6">
    <location>
        <begin position="234"/>
        <end position="249"/>
    </location>
</feature>
<proteinExistence type="predicted"/>
<dbReference type="InterPro" id="IPR036322">
    <property type="entry name" value="WD40_repeat_dom_sf"/>
</dbReference>
<evidence type="ECO:0000256" key="2">
    <source>
        <dbReference type="ARBA" id="ARBA00022490"/>
    </source>
</evidence>
<feature type="region of interest" description="Disordered" evidence="6">
    <location>
        <begin position="488"/>
        <end position="528"/>
    </location>
</feature>
<dbReference type="PANTHER" id="PTHR12442">
    <property type="entry name" value="DYNEIN INTERMEDIATE CHAIN"/>
    <property type="match status" value="1"/>
</dbReference>
<dbReference type="InterPro" id="IPR015943">
    <property type="entry name" value="WD40/YVTN_repeat-like_dom_sf"/>
</dbReference>
<feature type="region of interest" description="Disordered" evidence="6">
    <location>
        <begin position="18"/>
        <end position="188"/>
    </location>
</feature>
<evidence type="ECO:0000256" key="5">
    <source>
        <dbReference type="PROSITE-ProRule" id="PRU00221"/>
    </source>
</evidence>
<feature type="compositionally biased region" description="Low complexity" evidence="6">
    <location>
        <begin position="488"/>
        <end position="499"/>
    </location>
</feature>
<evidence type="ECO:0000313" key="7">
    <source>
        <dbReference type="EMBL" id="CAE2273272.1"/>
    </source>
</evidence>
<dbReference type="PROSITE" id="PS50294">
    <property type="entry name" value="WD_REPEATS_REGION"/>
    <property type="match status" value="1"/>
</dbReference>
<keyword evidence="3 5" id="KW-0853">WD repeat</keyword>
<dbReference type="Pfam" id="PF00400">
    <property type="entry name" value="WD40"/>
    <property type="match status" value="2"/>
</dbReference>
<dbReference type="GO" id="GO:0005868">
    <property type="term" value="C:cytoplasmic dynein complex"/>
    <property type="evidence" value="ECO:0007669"/>
    <property type="project" value="TreeGrafter"/>
</dbReference>
<sequence length="697" mass="72817">MADEARAKRAAALEEKKRRLEALKARRSTRATAGGGGESADQPGAGASSGGGNLDEYIDGLLKSKAPDAPKTAEEEAAAVTAETPAPAAAAAPAATESVQVIAEPAPAPVAPPARQVETFTCGTQTLNDDFPRSAEEDEEEERKKKEEGEKRKKEEEEEKKDDGEGGDLLGAPSSPVKPLSTDEVESTVHSVPFSKFLNSASKRMERLLGAPVLADLLVDADYAGETDAEAEEAGERDRRVREAKERGGARGSDLVRASVTFECARWTSGRDCTDVDWSPVHRELMLASYHAPHMSAEGDSGGAAPGGGAGAAVRGISPDDTPSSSLVPRSGELQSDGLALVWSLAMPTRPEHIFTCGSPVLAGRFHPTEHHLVVGGCQSGQVVVWDIRAGRLPVQRSSMAMGSGSELKGHAHPICSMEVVEGGSGLVTSATDGRINFWSLANLRDPAESLNIGGPISCLSVAPESGTLACGDEGGGLHAVLTSADASSAGASSSSSSSRRTIRRIDPGSLDSSEEGKGESPGTGHFGVITSVATKVPPRSGGHISRGFLRGSSGMVLTTGVDWTTRVWAPAYKDTPLLTLLSHSYDYMCDAQWSPVHPSVFATASSDGTLGLWNLSASLDEPLSGTEGIVVDGAPDSSGARGLNKIRWSHDGRRIAAAAADRLHVLSMSDEVSRPKVDDEAKMMSNFTSRGMLDEL</sequence>
<dbReference type="GO" id="GO:0045503">
    <property type="term" value="F:dynein light chain binding"/>
    <property type="evidence" value="ECO:0007669"/>
    <property type="project" value="TreeGrafter"/>
</dbReference>
<evidence type="ECO:0000256" key="1">
    <source>
        <dbReference type="ARBA" id="ARBA00004496"/>
    </source>
</evidence>
<evidence type="ECO:0000256" key="6">
    <source>
        <dbReference type="SAM" id="MobiDB-lite"/>
    </source>
</evidence>
<feature type="compositionally biased region" description="Low complexity" evidence="6">
    <location>
        <begin position="78"/>
        <end position="97"/>
    </location>
</feature>
<dbReference type="GO" id="GO:0010970">
    <property type="term" value="P:transport along microtubule"/>
    <property type="evidence" value="ECO:0007669"/>
    <property type="project" value="TreeGrafter"/>
</dbReference>
<feature type="compositionally biased region" description="Gly residues" evidence="6">
    <location>
        <begin position="300"/>
        <end position="311"/>
    </location>
</feature>
<reference evidence="7" key="1">
    <citation type="submission" date="2021-01" db="EMBL/GenBank/DDBJ databases">
        <authorList>
            <person name="Corre E."/>
            <person name="Pelletier E."/>
            <person name="Niang G."/>
            <person name="Scheremetjew M."/>
            <person name="Finn R."/>
            <person name="Kale V."/>
            <person name="Holt S."/>
            <person name="Cochrane G."/>
            <person name="Meng A."/>
            <person name="Brown T."/>
            <person name="Cohen L."/>
        </authorList>
    </citation>
    <scope>NUCLEOTIDE SEQUENCE</scope>
    <source>
        <strain evidence="7">Isolate 1302-5</strain>
    </source>
</reference>
<dbReference type="AlphaFoldDB" id="A0A7S4JTA3"/>
<feature type="compositionally biased region" description="Polar residues" evidence="6">
    <location>
        <begin position="118"/>
        <end position="128"/>
    </location>
</feature>
<keyword evidence="2" id="KW-0963">Cytoplasm</keyword>
<dbReference type="EMBL" id="HBKQ01048315">
    <property type="protein sequence ID" value="CAE2273272.1"/>
    <property type="molecule type" value="Transcribed_RNA"/>
</dbReference>
<dbReference type="PANTHER" id="PTHR12442:SF22">
    <property type="entry name" value="CYTOPLASMIC DYNEIN 1 INTERMEDIATE CHAIN-RELATED"/>
    <property type="match status" value="1"/>
</dbReference>
<dbReference type="InterPro" id="IPR001680">
    <property type="entry name" value="WD40_rpt"/>
</dbReference>
<feature type="region of interest" description="Disordered" evidence="6">
    <location>
        <begin position="228"/>
        <end position="250"/>
    </location>
</feature>
<keyword evidence="4" id="KW-0677">Repeat</keyword>
<name>A0A7S4JTA3_9STRA</name>
<feature type="compositionally biased region" description="Basic and acidic residues" evidence="6">
    <location>
        <begin position="65"/>
        <end position="74"/>
    </location>
</feature>
<protein>
    <submittedName>
        <fullName evidence="7">Uncharacterized protein</fullName>
    </submittedName>
</protein>
<comment type="subcellular location">
    <subcellularLocation>
        <location evidence="1">Cytoplasm</location>
    </subcellularLocation>
</comment>
<gene>
    <name evidence="7" type="ORF">OAUR00152_LOCUS33356</name>
</gene>
<organism evidence="7">
    <name type="scientific">Odontella aurita</name>
    <dbReference type="NCBI Taxonomy" id="265563"/>
    <lineage>
        <taxon>Eukaryota</taxon>
        <taxon>Sar</taxon>
        <taxon>Stramenopiles</taxon>
        <taxon>Ochrophyta</taxon>
        <taxon>Bacillariophyta</taxon>
        <taxon>Mediophyceae</taxon>
        <taxon>Biddulphiophycidae</taxon>
        <taxon>Eupodiscales</taxon>
        <taxon>Odontellaceae</taxon>
        <taxon>Odontella</taxon>
    </lineage>
</organism>
<feature type="repeat" description="WD" evidence="5">
    <location>
        <begin position="408"/>
        <end position="441"/>
    </location>
</feature>
<evidence type="ECO:0000256" key="4">
    <source>
        <dbReference type="ARBA" id="ARBA00022737"/>
    </source>
</evidence>
<accession>A0A7S4JTA3</accession>